<gene>
    <name evidence="2" type="ORF">AB675_3198</name>
</gene>
<sequence>MSASGSHKAVQRVASRELERHFDFDDFLKAHPDAPSKRAKQYPADAGGDSAAATAQRIPDKLAFLLNTAVTKSEVAVDLTSDPPAATLQQNAPEENQTAGAAGPALKTTPPTSNSLAVVEGQPDAETNIENDTSGELDESSSEADDKSTVFTTGKYDVFDMADLQLQQSLQQRPGRPLDYKALLVQLRSRQDGAQQDLDGRLSICIRGDHETEGTASGSGATKTTKGYGRMRSVMPGFQAQLDGSEFDVGIANLRKTSSLDLTWTNNQCFFPTQPWPPGRYSRPPPSNEPGFVGQPVNVSGDSDGFAKSFRLSGDLKIYERPVYTDPDDGTCIFRGVIYMDVNCLASHVGGQDNVASSAFWLLRSKKGMNKLDRERVSYLETYVRDELSDDGYEDLGSMWREFGRYRKAKYRYW</sequence>
<name>A0A0N1HLL9_9EURO</name>
<reference evidence="2 3" key="1">
    <citation type="submission" date="2015-06" db="EMBL/GenBank/DDBJ databases">
        <title>Draft genome of the ant-associated black yeast Phialophora attae CBS 131958.</title>
        <authorList>
            <person name="Moreno L.F."/>
            <person name="Stielow B.J."/>
            <person name="de Hoog S."/>
            <person name="Vicente V.A."/>
            <person name="Weiss V.A."/>
            <person name="de Vries M."/>
            <person name="Cruz L.M."/>
            <person name="Souza E.M."/>
        </authorList>
    </citation>
    <scope>NUCLEOTIDE SEQUENCE [LARGE SCALE GENOMIC DNA]</scope>
    <source>
        <strain evidence="2 3">CBS 131958</strain>
    </source>
</reference>
<keyword evidence="3" id="KW-1185">Reference proteome</keyword>
<organism evidence="2 3">
    <name type="scientific">Cyphellophora attinorum</name>
    <dbReference type="NCBI Taxonomy" id="1664694"/>
    <lineage>
        <taxon>Eukaryota</taxon>
        <taxon>Fungi</taxon>
        <taxon>Dikarya</taxon>
        <taxon>Ascomycota</taxon>
        <taxon>Pezizomycotina</taxon>
        <taxon>Eurotiomycetes</taxon>
        <taxon>Chaetothyriomycetidae</taxon>
        <taxon>Chaetothyriales</taxon>
        <taxon>Cyphellophoraceae</taxon>
        <taxon>Cyphellophora</taxon>
    </lineage>
</organism>
<dbReference type="AlphaFoldDB" id="A0A0N1HLL9"/>
<comment type="caution">
    <text evidence="2">The sequence shown here is derived from an EMBL/GenBank/DDBJ whole genome shotgun (WGS) entry which is preliminary data.</text>
</comment>
<dbReference type="EMBL" id="LFJN01000021">
    <property type="protein sequence ID" value="KPI37956.1"/>
    <property type="molecule type" value="Genomic_DNA"/>
</dbReference>
<dbReference type="RefSeq" id="XP_017997919.1">
    <property type="nucleotide sequence ID" value="XM_018143227.1"/>
</dbReference>
<dbReference type="GeneID" id="28735107"/>
<accession>A0A0N1HLL9</accession>
<feature type="compositionally biased region" description="Low complexity" evidence="1">
    <location>
        <begin position="44"/>
        <end position="54"/>
    </location>
</feature>
<dbReference type="Proteomes" id="UP000038010">
    <property type="component" value="Unassembled WGS sequence"/>
</dbReference>
<evidence type="ECO:0000313" key="3">
    <source>
        <dbReference type="Proteomes" id="UP000038010"/>
    </source>
</evidence>
<proteinExistence type="predicted"/>
<evidence type="ECO:0000313" key="2">
    <source>
        <dbReference type="EMBL" id="KPI37956.1"/>
    </source>
</evidence>
<feature type="region of interest" description="Disordered" evidence="1">
    <location>
        <begin position="28"/>
        <end position="54"/>
    </location>
</feature>
<protein>
    <submittedName>
        <fullName evidence="2">Uncharacterized protein</fullName>
    </submittedName>
</protein>
<evidence type="ECO:0000256" key="1">
    <source>
        <dbReference type="SAM" id="MobiDB-lite"/>
    </source>
</evidence>
<feature type="compositionally biased region" description="Acidic residues" evidence="1">
    <location>
        <begin position="127"/>
        <end position="143"/>
    </location>
</feature>
<feature type="compositionally biased region" description="Polar residues" evidence="1">
    <location>
        <begin position="87"/>
        <end position="99"/>
    </location>
</feature>
<dbReference type="VEuPathDB" id="FungiDB:AB675_3198"/>
<feature type="region of interest" description="Disordered" evidence="1">
    <location>
        <begin position="84"/>
        <end position="149"/>
    </location>
</feature>